<protein>
    <submittedName>
        <fullName evidence="6">Transcriptional regulator, LysR family</fullName>
    </submittedName>
</protein>
<dbReference type="GO" id="GO:0003677">
    <property type="term" value="F:DNA binding"/>
    <property type="evidence" value="ECO:0007669"/>
    <property type="project" value="UniProtKB-KW"/>
</dbReference>
<proteinExistence type="inferred from homology"/>
<dbReference type="Gene3D" id="1.10.10.10">
    <property type="entry name" value="Winged helix-like DNA-binding domain superfamily/Winged helix DNA-binding domain"/>
    <property type="match status" value="1"/>
</dbReference>
<dbReference type="AlphaFoldDB" id="A0A081G3Z3"/>
<dbReference type="InterPro" id="IPR005119">
    <property type="entry name" value="LysR_subst-bd"/>
</dbReference>
<dbReference type="PRINTS" id="PR00039">
    <property type="entry name" value="HTHLYSR"/>
</dbReference>
<dbReference type="InterPro" id="IPR036390">
    <property type="entry name" value="WH_DNA-bd_sf"/>
</dbReference>
<dbReference type="InterPro" id="IPR036388">
    <property type="entry name" value="WH-like_DNA-bd_sf"/>
</dbReference>
<dbReference type="GO" id="GO:0005829">
    <property type="term" value="C:cytosol"/>
    <property type="evidence" value="ECO:0007669"/>
    <property type="project" value="TreeGrafter"/>
</dbReference>
<comment type="similarity">
    <text evidence="1">Belongs to the LysR transcriptional regulatory family.</text>
</comment>
<evidence type="ECO:0000259" key="5">
    <source>
        <dbReference type="PROSITE" id="PS50931"/>
    </source>
</evidence>
<evidence type="ECO:0000256" key="4">
    <source>
        <dbReference type="ARBA" id="ARBA00023163"/>
    </source>
</evidence>
<dbReference type="InterPro" id="IPR000847">
    <property type="entry name" value="LysR_HTH_N"/>
</dbReference>
<dbReference type="Pfam" id="PF03466">
    <property type="entry name" value="LysR_substrate"/>
    <property type="match status" value="1"/>
</dbReference>
<evidence type="ECO:0000256" key="2">
    <source>
        <dbReference type="ARBA" id="ARBA00023015"/>
    </source>
</evidence>
<name>A0A081G3Z3_9GAMM</name>
<keyword evidence="3" id="KW-0238">DNA-binding</keyword>
<dbReference type="Gene3D" id="3.40.190.290">
    <property type="match status" value="1"/>
</dbReference>
<dbReference type="Proteomes" id="UP000028252">
    <property type="component" value="Unassembled WGS sequence"/>
</dbReference>
<feature type="domain" description="HTH lysR-type" evidence="5">
    <location>
        <begin position="17"/>
        <end position="69"/>
    </location>
</feature>
<dbReference type="SUPFAM" id="SSF53850">
    <property type="entry name" value="Periplasmic binding protein-like II"/>
    <property type="match status" value="1"/>
</dbReference>
<dbReference type="eggNOG" id="COG0583">
    <property type="taxonomic scope" value="Bacteria"/>
</dbReference>
<comment type="caution">
    <text evidence="6">The sequence shown here is derived from an EMBL/GenBank/DDBJ whole genome shotgun (WGS) entry which is preliminary data.</text>
</comment>
<dbReference type="Pfam" id="PF00126">
    <property type="entry name" value="HTH_1"/>
    <property type="match status" value="1"/>
</dbReference>
<keyword evidence="4" id="KW-0804">Transcription</keyword>
<dbReference type="SUPFAM" id="SSF46785">
    <property type="entry name" value="Winged helix' DNA-binding domain"/>
    <property type="match status" value="1"/>
</dbReference>
<keyword evidence="2" id="KW-0805">Transcription regulation</keyword>
<organism evidence="6 7">
    <name type="scientific">Marinobacterium lacunae</name>
    <dbReference type="NCBI Taxonomy" id="1232683"/>
    <lineage>
        <taxon>Bacteria</taxon>
        <taxon>Pseudomonadati</taxon>
        <taxon>Pseudomonadota</taxon>
        <taxon>Gammaproteobacteria</taxon>
        <taxon>Oceanospirillales</taxon>
        <taxon>Oceanospirillaceae</taxon>
        <taxon>Marinobacterium</taxon>
    </lineage>
</organism>
<dbReference type="PANTHER" id="PTHR30419">
    <property type="entry name" value="HTH-TYPE TRANSCRIPTIONAL REGULATOR YBHD"/>
    <property type="match status" value="1"/>
</dbReference>
<dbReference type="PATRIC" id="fig|1232683.4.peg.449"/>
<dbReference type="InterPro" id="IPR050950">
    <property type="entry name" value="HTH-type_LysR_regulators"/>
</dbReference>
<dbReference type="PROSITE" id="PS50931">
    <property type="entry name" value="HTH_LYSR"/>
    <property type="match status" value="1"/>
</dbReference>
<dbReference type="PANTHER" id="PTHR30419:SF8">
    <property type="entry name" value="NITROGEN ASSIMILATION TRANSCRIPTIONAL ACTIVATOR-RELATED"/>
    <property type="match status" value="1"/>
</dbReference>
<evidence type="ECO:0000256" key="1">
    <source>
        <dbReference type="ARBA" id="ARBA00009437"/>
    </source>
</evidence>
<dbReference type="GO" id="GO:0003700">
    <property type="term" value="F:DNA-binding transcription factor activity"/>
    <property type="evidence" value="ECO:0007669"/>
    <property type="project" value="InterPro"/>
</dbReference>
<dbReference type="EMBL" id="JMQN01000011">
    <property type="protein sequence ID" value="KEA65498.1"/>
    <property type="molecule type" value="Genomic_DNA"/>
</dbReference>
<evidence type="ECO:0000256" key="3">
    <source>
        <dbReference type="ARBA" id="ARBA00023125"/>
    </source>
</evidence>
<keyword evidence="7" id="KW-1185">Reference proteome</keyword>
<dbReference type="STRING" id="1232683.ADIMK_0455"/>
<evidence type="ECO:0000313" key="7">
    <source>
        <dbReference type="Proteomes" id="UP000028252"/>
    </source>
</evidence>
<dbReference type="FunFam" id="1.10.10.10:FF:000001">
    <property type="entry name" value="LysR family transcriptional regulator"/>
    <property type="match status" value="1"/>
</dbReference>
<evidence type="ECO:0000313" key="6">
    <source>
        <dbReference type="EMBL" id="KEA65498.1"/>
    </source>
</evidence>
<accession>A0A081G3Z3</accession>
<reference evidence="6 7" key="1">
    <citation type="submission" date="2014-04" db="EMBL/GenBank/DDBJ databases">
        <title>Marinobacterium kochiensis sp. nov., isolated from sediment sample collected from Kochi backwaters in Kerala, India.</title>
        <authorList>
            <person name="Singh A."/>
            <person name="Pinnaka A.K."/>
        </authorList>
    </citation>
    <scope>NUCLEOTIDE SEQUENCE [LARGE SCALE GENOMIC DNA]</scope>
    <source>
        <strain evidence="6 7">AK27</strain>
    </source>
</reference>
<gene>
    <name evidence="6" type="ORF">ADIMK_0455</name>
</gene>
<sequence>MPRPVTDQRGSMKELNLRFFQSVATTGTLSAAAEELHVAVSAVSRQISNLESQLGLKLFERRPRGMSLTEAGEVLLAYALRNQLEVNEVLSKMRGIDALQQHRIRVACPDGLGWHFLPSVIGEFRSFHPGVKFDLQVVDSARASELVKEGAADIAITFSLAPMIGVEVVANHAGAICALMPSAHPLASRSQLSVTDLKGYPLALPLNGTTMRYLFDIACNVAGITVVPDFSCDSLGAIYAMVRKDNAMVTLCGAASVRDQADIDSMVLIPMSDAQLRQRSLQIQVMAGRRLPQIIQYFVHFLEEQLLRAEAPDVRDNSF</sequence>